<gene>
    <name evidence="2" type="ORF">OXX778_LOCUS21343</name>
</gene>
<feature type="compositionally biased region" description="Polar residues" evidence="1">
    <location>
        <begin position="1"/>
        <end position="27"/>
    </location>
</feature>
<reference evidence="2" key="1">
    <citation type="submission" date="2021-02" db="EMBL/GenBank/DDBJ databases">
        <authorList>
            <person name="Nowell W R."/>
        </authorList>
    </citation>
    <scope>NUCLEOTIDE SEQUENCE</scope>
    <source>
        <strain evidence="2">Ploen Becks lab</strain>
    </source>
</reference>
<proteinExistence type="predicted"/>
<keyword evidence="3" id="KW-1185">Reference proteome</keyword>
<dbReference type="EMBL" id="CAJNOC010007790">
    <property type="protein sequence ID" value="CAF1105061.1"/>
    <property type="molecule type" value="Genomic_DNA"/>
</dbReference>
<accession>A0A814PAB2</accession>
<sequence>MSLFNVTAAQNTRNNRKISNATFQKILSANDKKRKRNTDNSIGRNPKVQIVNKKSKSKKEENNDQTIDKNEKINEWKTYKGNTTMDID</sequence>
<name>A0A814PAB2_9BILA</name>
<evidence type="ECO:0000256" key="1">
    <source>
        <dbReference type="SAM" id="MobiDB-lite"/>
    </source>
</evidence>
<organism evidence="2 3">
    <name type="scientific">Brachionus calyciflorus</name>
    <dbReference type="NCBI Taxonomy" id="104777"/>
    <lineage>
        <taxon>Eukaryota</taxon>
        <taxon>Metazoa</taxon>
        <taxon>Spiralia</taxon>
        <taxon>Gnathifera</taxon>
        <taxon>Rotifera</taxon>
        <taxon>Eurotatoria</taxon>
        <taxon>Monogononta</taxon>
        <taxon>Pseudotrocha</taxon>
        <taxon>Ploima</taxon>
        <taxon>Brachionidae</taxon>
        <taxon>Brachionus</taxon>
    </lineage>
</organism>
<dbReference type="Proteomes" id="UP000663879">
    <property type="component" value="Unassembled WGS sequence"/>
</dbReference>
<evidence type="ECO:0000313" key="2">
    <source>
        <dbReference type="EMBL" id="CAF1105061.1"/>
    </source>
</evidence>
<comment type="caution">
    <text evidence="2">The sequence shown here is derived from an EMBL/GenBank/DDBJ whole genome shotgun (WGS) entry which is preliminary data.</text>
</comment>
<feature type="region of interest" description="Disordered" evidence="1">
    <location>
        <begin position="1"/>
        <end position="69"/>
    </location>
</feature>
<protein>
    <submittedName>
        <fullName evidence="2">Uncharacterized protein</fullName>
    </submittedName>
</protein>
<evidence type="ECO:0000313" key="3">
    <source>
        <dbReference type="Proteomes" id="UP000663879"/>
    </source>
</evidence>
<dbReference type="AlphaFoldDB" id="A0A814PAB2"/>
<feature type="compositionally biased region" description="Basic and acidic residues" evidence="1">
    <location>
        <begin position="58"/>
        <end position="69"/>
    </location>
</feature>